<dbReference type="OrthoDB" id="607498at2759"/>
<dbReference type="EMBL" id="JACGCM010002284">
    <property type="protein sequence ID" value="KAF6141993.1"/>
    <property type="molecule type" value="Genomic_DNA"/>
</dbReference>
<evidence type="ECO:0000259" key="11">
    <source>
        <dbReference type="Pfam" id="PF11145"/>
    </source>
</evidence>
<evidence type="ECO:0000313" key="13">
    <source>
        <dbReference type="EMBL" id="KAF6141993.1"/>
    </source>
</evidence>
<evidence type="ECO:0000256" key="7">
    <source>
        <dbReference type="ARBA" id="ARBA00022786"/>
    </source>
</evidence>
<evidence type="ECO:0000256" key="6">
    <source>
        <dbReference type="ARBA" id="ARBA00022692"/>
    </source>
</evidence>
<evidence type="ECO:0000313" key="14">
    <source>
        <dbReference type="Proteomes" id="UP000541444"/>
    </source>
</evidence>
<keyword evidence="6 10" id="KW-0812">Transmembrane</keyword>
<evidence type="ECO:0000256" key="3">
    <source>
        <dbReference type="ARBA" id="ARBA00004906"/>
    </source>
</evidence>
<protein>
    <recommendedName>
        <fullName evidence="4">RING-type E3 ubiquitin transferase</fullName>
        <ecNumber evidence="4">2.3.2.27</ecNumber>
    </recommendedName>
</protein>
<feature type="transmembrane region" description="Helical" evidence="10">
    <location>
        <begin position="787"/>
        <end position="807"/>
    </location>
</feature>
<feature type="transmembrane region" description="Helical" evidence="10">
    <location>
        <begin position="669"/>
        <end position="690"/>
    </location>
</feature>
<gene>
    <name evidence="13" type="ORF">GIB67_037961</name>
</gene>
<dbReference type="GO" id="GO:0012505">
    <property type="term" value="C:endomembrane system"/>
    <property type="evidence" value="ECO:0007669"/>
    <property type="project" value="UniProtKB-SubCell"/>
</dbReference>
<feature type="domain" description="DUF2921" evidence="12">
    <location>
        <begin position="55"/>
        <end position="246"/>
    </location>
</feature>
<keyword evidence="5" id="KW-0808">Transferase</keyword>
<comment type="catalytic activity">
    <reaction evidence="1">
        <text>S-ubiquitinyl-[E2 ubiquitin-conjugating enzyme]-L-cysteine + [acceptor protein]-L-lysine = [E2 ubiquitin-conjugating enzyme]-L-cysteine + N(6)-ubiquitinyl-[acceptor protein]-L-lysine.</text>
        <dbReference type="EC" id="2.3.2.27"/>
    </reaction>
</comment>
<evidence type="ECO:0000256" key="5">
    <source>
        <dbReference type="ARBA" id="ARBA00022679"/>
    </source>
</evidence>
<feature type="domain" description="DUF2921" evidence="12">
    <location>
        <begin position="287"/>
        <end position="436"/>
    </location>
</feature>
<evidence type="ECO:0000256" key="1">
    <source>
        <dbReference type="ARBA" id="ARBA00000900"/>
    </source>
</evidence>
<keyword evidence="14" id="KW-1185">Reference proteome</keyword>
<comment type="subcellular location">
    <subcellularLocation>
        <location evidence="2">Endomembrane system</location>
        <topology evidence="2">Multi-pass membrane protein</topology>
    </subcellularLocation>
</comment>
<keyword evidence="8 10" id="KW-1133">Transmembrane helix</keyword>
<feature type="transmembrane region" description="Helical" evidence="10">
    <location>
        <begin position="702"/>
        <end position="725"/>
    </location>
</feature>
<dbReference type="PANTHER" id="PTHR33389">
    <property type="entry name" value="FAMILY PROTEIN, PUTATIVE (DUF2921)-RELATED"/>
    <property type="match status" value="1"/>
</dbReference>
<sequence>MVTPLSSPSSPLKKPMFRVRVSSTPISINPLFFIIFFNISISLASSFSLSSSISYTQHCNSIVPESTPIPQSNRLNPSEFLRIRKGFFRGGAKVFNQNPSSMFPKSLNFVSKGVCETTTEGVLKINGVLRFRGARNGYSSLGNSSYGKLLNGKGVGGRLRTHRFKFPRREGLDFELEGYWNEVSGDLCMVGGSSSPFTASDGKSLDLSAVLKLNYSRNSTIFTSLVCGTLTSLDSADKDSYFEPVTMLAYLHKNYQYTLISKENLNGCTSGENVTQNNLDPGDKICSVLSRFNSGFKLEYGGVCDDVVKNCNILDKTIADLPSFMSFSGIQCSDERTVSLAIGFSNARTYGYSQPLIPTTTLVGEGVWDGEKNQLCIIACRILNFANSLLDASVGDCSIRLGLRFPKFLSIRNRNSVMGEIWSNQSSSDSGYFDKVVFWNSESRLLRVADVKYEYTMTGDANKSCSEQVVRKKGKRYPSGYSGDMRFDMTVKNNQGNSGWGYSVPYTVGDQFYDRSSGLFRWSSLSPEPVVLVNASYSRLLNVSYSIGFTMPPVFSSGVGFSPNNISMRDLQFQISAEGIYNTENGVLCMVGCRYLPLNHNSFDSMDCNILINAQFPPLNGKGRDFVKGSIESTREKRDPLYFERLVLSAISISTTLAEESVWRMDLEITMVLVSNTLVCIFMGLQLFYVKKHPDVVPSISLVMLIILTLGFMIPLVLNFEAMFVRSHNRQNVFVGGGGWLEVNEVLVRFVTMVAFLLQFRLLQLTWSARSSDHNSTGVWSAEKKSLYVTLSLYLVGGLIALIVHWCKNYYERPQHRGIHIDGYGKQEIIRYSNHYQKHSLLGDLRSYAGLGLDFFLLPQIFLNLFTRSKDTALSPAIYAGVTAVRLLPHVYDLYRVHSSIPYYDMTYIYANPSGDFFSTAWDVIIPCGGLFFAIVIFLQQRFGGQWILPRRFSDSVGYEKVSIAMVPFS</sequence>
<keyword evidence="7" id="KW-0833">Ubl conjugation pathway</keyword>
<feature type="transmembrane region" description="Helical" evidence="10">
    <location>
        <begin position="848"/>
        <end position="866"/>
    </location>
</feature>
<dbReference type="PANTHER" id="PTHR33389:SF18">
    <property type="entry name" value="OS01G0677900 PROTEIN"/>
    <property type="match status" value="1"/>
</dbReference>
<feature type="transmembrane region" description="Helical" evidence="10">
    <location>
        <begin position="26"/>
        <end position="47"/>
    </location>
</feature>
<dbReference type="Proteomes" id="UP000541444">
    <property type="component" value="Unassembled WGS sequence"/>
</dbReference>
<dbReference type="InterPro" id="IPR021319">
    <property type="entry name" value="DUF2921"/>
</dbReference>
<evidence type="ECO:0000259" key="12">
    <source>
        <dbReference type="Pfam" id="PF25333"/>
    </source>
</evidence>
<dbReference type="AlphaFoldDB" id="A0A7J7LH78"/>
<dbReference type="InterPro" id="IPR057425">
    <property type="entry name" value="DUF2921_N"/>
</dbReference>
<dbReference type="Pfam" id="PF25333">
    <property type="entry name" value="DUF2921_N"/>
    <property type="match status" value="3"/>
</dbReference>
<feature type="transmembrane region" description="Helical" evidence="10">
    <location>
        <begin position="920"/>
        <end position="939"/>
    </location>
</feature>
<feature type="domain" description="DUF2921" evidence="12">
    <location>
        <begin position="462"/>
        <end position="646"/>
    </location>
</feature>
<reference evidence="13 14" key="1">
    <citation type="journal article" date="2020" name="IScience">
        <title>Genome Sequencing of the Endangered Kingdonia uniflora (Circaeasteraceae, Ranunculales) Reveals Potential Mechanisms of Evolutionary Specialization.</title>
        <authorList>
            <person name="Sun Y."/>
            <person name="Deng T."/>
            <person name="Zhang A."/>
            <person name="Moore M.J."/>
            <person name="Landis J.B."/>
            <person name="Lin N."/>
            <person name="Zhang H."/>
            <person name="Zhang X."/>
            <person name="Huang J."/>
            <person name="Zhang X."/>
            <person name="Sun H."/>
            <person name="Wang H."/>
        </authorList>
    </citation>
    <scope>NUCLEOTIDE SEQUENCE [LARGE SCALE GENOMIC DNA]</scope>
    <source>
        <strain evidence="13">TB1705</strain>
        <tissue evidence="13">Leaf</tissue>
    </source>
</reference>
<comment type="pathway">
    <text evidence="3">Protein modification; protein ubiquitination.</text>
</comment>
<dbReference type="GO" id="GO:0061630">
    <property type="term" value="F:ubiquitin protein ligase activity"/>
    <property type="evidence" value="ECO:0007669"/>
    <property type="project" value="UniProtKB-EC"/>
</dbReference>
<evidence type="ECO:0000256" key="10">
    <source>
        <dbReference type="SAM" id="Phobius"/>
    </source>
</evidence>
<feature type="domain" description="SWEET-like" evidence="11">
    <location>
        <begin position="659"/>
        <end position="953"/>
    </location>
</feature>
<evidence type="ECO:0000256" key="9">
    <source>
        <dbReference type="ARBA" id="ARBA00023136"/>
    </source>
</evidence>
<organism evidence="13 14">
    <name type="scientific">Kingdonia uniflora</name>
    <dbReference type="NCBI Taxonomy" id="39325"/>
    <lineage>
        <taxon>Eukaryota</taxon>
        <taxon>Viridiplantae</taxon>
        <taxon>Streptophyta</taxon>
        <taxon>Embryophyta</taxon>
        <taxon>Tracheophyta</taxon>
        <taxon>Spermatophyta</taxon>
        <taxon>Magnoliopsida</taxon>
        <taxon>Ranunculales</taxon>
        <taxon>Circaeasteraceae</taxon>
        <taxon>Kingdonia</taxon>
    </lineage>
</organism>
<evidence type="ECO:0000256" key="2">
    <source>
        <dbReference type="ARBA" id="ARBA00004127"/>
    </source>
</evidence>
<dbReference type="Pfam" id="PF11145">
    <property type="entry name" value="DUF2921"/>
    <property type="match status" value="1"/>
</dbReference>
<proteinExistence type="predicted"/>
<dbReference type="EC" id="2.3.2.27" evidence="4"/>
<evidence type="ECO:0000256" key="4">
    <source>
        <dbReference type="ARBA" id="ARBA00012483"/>
    </source>
</evidence>
<evidence type="ECO:0000256" key="8">
    <source>
        <dbReference type="ARBA" id="ARBA00022989"/>
    </source>
</evidence>
<keyword evidence="9 10" id="KW-0472">Membrane</keyword>
<accession>A0A7J7LH78</accession>
<comment type="caution">
    <text evidence="13">The sequence shown here is derived from an EMBL/GenBank/DDBJ whole genome shotgun (WGS) entry which is preliminary data.</text>
</comment>
<name>A0A7J7LH78_9MAGN</name>